<sequence length="1040" mass="101645">MVSAVAERLATLPVAAARAPPPPLATATTTAPATATAAAASPSPPSNDGGGFLTLPPAVAVRVVSTPAGVTAAVADLCADAAAAVAAGSSPALLLGVDAEWRPTALRAAAAAAATAAEEPAAAPGHADGGGPAGGGGSGGGGGARKAKPPPPPPPTAAVLQLASHSLAVVVDIPAVRAAAGGDAALAAAVGGALFRDASMAKVGWNFGADLRVLAATFGDNAWPARLDAYIDAGELVEVYRPTAAASMMGAGGAAGAVAAAAAAASAVATPGATSASAPVARQRGLGGAAAAVLGAGLDKGAQCSDWEARPLSAAQVAYAALDAHVLVSLAEALLPAGPPPRAGAPPRHHSVGELTPASKPVSTLSGGTRGGGGGGGAGAGAGGSTGADGQRYQFRSTRKRAAFIARFAVKRPVYDNCVIQGASGVPLAYCDRKKLDWYVAKGLGRRVDVPGDGGPPTLRLAFEPTRKTPVWEDDDHGAVGGGGSNSGGGGGGGGGSGSNGPGGPSHLAAGDGGGGGGHDAAAAAAAGTSLSSLALSDARINRCVVCGATRDYTRYHVVPAAYRKHLPAAIKAHRSHDIVLVCVDCHEGANGLYAAQRRVLAAEYGAPLEGEGANGPSRAHLRVRKAARTLANPVAARCMPAERKRRMVAAVRAALAASATADEAAAAVAAVVGRGRGGQPIKGNREDGDEDGDDGDGDGGDGVEDEDEDNGDDRDGDEGEDVSGVETGCSSASDADDDEDGGGSNGGADSNGDRPVSAAKLVALRAEAARTARAFEVAVEALLSRPPAGGASGGGSSGLSAAVTDASATPPASEGAPQIVNGVDGNAVVHTDADADALTPAEHAVAIRLGADARRDFATHGELVVRQLLGASDPRSAVRAFIRRWRAYFVAALAPRYLPPDWSADAELAADFVLWPDDDYERHCAAVRAAHAAEVAASRAAATADGQGAAGESADAREVDDARGLDDAGEGDDAGEVDDAGEADGAEEVDGAGRGVEGNGGGDGGSDGRDDRPPTARDMPAWDCPGGAAGTSPEPAAAH</sequence>
<dbReference type="EMBL" id="CM020618">
    <property type="protein sequence ID" value="KAK1859962.1"/>
    <property type="molecule type" value="Genomic_DNA"/>
</dbReference>
<name>A0ACC3BR15_PYRYE</name>
<gene>
    <name evidence="1" type="ORF">I4F81_002554</name>
</gene>
<dbReference type="Proteomes" id="UP000798662">
    <property type="component" value="Chromosome 1"/>
</dbReference>
<evidence type="ECO:0000313" key="1">
    <source>
        <dbReference type="EMBL" id="KAK1859962.1"/>
    </source>
</evidence>
<evidence type="ECO:0000313" key="2">
    <source>
        <dbReference type="Proteomes" id="UP000798662"/>
    </source>
</evidence>
<comment type="caution">
    <text evidence="1">The sequence shown here is derived from an EMBL/GenBank/DDBJ whole genome shotgun (WGS) entry which is preliminary data.</text>
</comment>
<proteinExistence type="predicted"/>
<organism evidence="1 2">
    <name type="scientific">Pyropia yezoensis</name>
    <name type="common">Susabi-nori</name>
    <name type="synonym">Porphyra yezoensis</name>
    <dbReference type="NCBI Taxonomy" id="2788"/>
    <lineage>
        <taxon>Eukaryota</taxon>
        <taxon>Rhodophyta</taxon>
        <taxon>Bangiophyceae</taxon>
        <taxon>Bangiales</taxon>
        <taxon>Bangiaceae</taxon>
        <taxon>Pyropia</taxon>
    </lineage>
</organism>
<accession>A0ACC3BR15</accession>
<keyword evidence="2" id="KW-1185">Reference proteome</keyword>
<protein>
    <submittedName>
        <fullName evidence="1">Uncharacterized protein</fullName>
    </submittedName>
</protein>
<reference evidence="1" key="1">
    <citation type="submission" date="2019-11" db="EMBL/GenBank/DDBJ databases">
        <title>Nori genome reveals adaptations in red seaweeds to the harsh intertidal environment.</title>
        <authorList>
            <person name="Wang D."/>
            <person name="Mao Y."/>
        </authorList>
    </citation>
    <scope>NUCLEOTIDE SEQUENCE</scope>
    <source>
        <tissue evidence="1">Gametophyte</tissue>
    </source>
</reference>